<dbReference type="Gene3D" id="2.20.100.10">
    <property type="entry name" value="Thrombospondin type-1 (TSP1) repeat"/>
    <property type="match status" value="1"/>
</dbReference>
<dbReference type="InterPro" id="IPR000884">
    <property type="entry name" value="TSP1_rpt"/>
</dbReference>
<organism evidence="2 3">
    <name type="scientific">Syphacia muris</name>
    <dbReference type="NCBI Taxonomy" id="451379"/>
    <lineage>
        <taxon>Eukaryota</taxon>
        <taxon>Metazoa</taxon>
        <taxon>Ecdysozoa</taxon>
        <taxon>Nematoda</taxon>
        <taxon>Chromadorea</taxon>
        <taxon>Rhabditida</taxon>
        <taxon>Spirurina</taxon>
        <taxon>Oxyuridomorpha</taxon>
        <taxon>Oxyuroidea</taxon>
        <taxon>Oxyuridae</taxon>
        <taxon>Syphacia</taxon>
    </lineage>
</organism>
<dbReference type="PROSITE" id="PS50092">
    <property type="entry name" value="TSP1"/>
    <property type="match status" value="1"/>
</dbReference>
<reference evidence="3" key="1">
    <citation type="submission" date="2017-02" db="UniProtKB">
        <authorList>
            <consortium name="WormBaseParasite"/>
        </authorList>
    </citation>
    <scope>IDENTIFICATION</scope>
</reference>
<name>A0A0N5AUC4_9BILA</name>
<evidence type="ECO:0000313" key="3">
    <source>
        <dbReference type="WBParaSite" id="SMUV_0000845601-mRNA-1"/>
    </source>
</evidence>
<keyword evidence="2" id="KW-1185">Reference proteome</keyword>
<feature type="region of interest" description="Disordered" evidence="1">
    <location>
        <begin position="1"/>
        <end position="40"/>
    </location>
</feature>
<dbReference type="AlphaFoldDB" id="A0A0N5AUC4"/>
<evidence type="ECO:0000256" key="1">
    <source>
        <dbReference type="SAM" id="MobiDB-lite"/>
    </source>
</evidence>
<evidence type="ECO:0000313" key="2">
    <source>
        <dbReference type="Proteomes" id="UP000046393"/>
    </source>
</evidence>
<dbReference type="InterPro" id="IPR036383">
    <property type="entry name" value="TSP1_rpt_sf"/>
</dbReference>
<protein>
    <submittedName>
        <fullName evidence="3">DUF4749 domain-containing protein</fullName>
    </submittedName>
</protein>
<accession>A0A0N5AUC4</accession>
<dbReference type="WBParaSite" id="SMUV_0000845601-mRNA-1">
    <property type="protein sequence ID" value="SMUV_0000845601-mRNA-1"/>
    <property type="gene ID" value="SMUV_0000845601"/>
</dbReference>
<sequence length="139" mass="15624">MENEGSRIDLSETYHPLSSAKATEGAKQLRPQARAYAPRPSIHFQPTVSIEKAEEVQAQDKLPNNGSRWLPWSDWSECVNGEKIRYRSCIPNANMNCVGMKIEKQPCSVAEPVEIPFASDPWAIEREITLEGIERPSEA</sequence>
<dbReference type="Pfam" id="PF00090">
    <property type="entry name" value="TSP_1"/>
    <property type="match status" value="1"/>
</dbReference>
<dbReference type="SUPFAM" id="SSF82895">
    <property type="entry name" value="TSP-1 type 1 repeat"/>
    <property type="match status" value="1"/>
</dbReference>
<proteinExistence type="predicted"/>
<feature type="compositionally biased region" description="Basic and acidic residues" evidence="1">
    <location>
        <begin position="1"/>
        <end position="12"/>
    </location>
</feature>
<dbReference type="Proteomes" id="UP000046393">
    <property type="component" value="Unplaced"/>
</dbReference>